<comment type="cofactor">
    <cofactor evidence="2 18">
        <name>NAD(+)</name>
        <dbReference type="ChEBI" id="CHEBI:57540"/>
    </cofactor>
</comment>
<evidence type="ECO:0000256" key="12">
    <source>
        <dbReference type="ARBA" id="ARBA00022741"/>
    </source>
</evidence>
<comment type="similarity">
    <text evidence="6 18">Belongs to the sugar phosphate cyclases superfamily. Dehydroquinate synthase family.</text>
</comment>
<dbReference type="GO" id="GO:0009423">
    <property type="term" value="P:chorismate biosynthetic process"/>
    <property type="evidence" value="ECO:0007669"/>
    <property type="project" value="UniProtKB-UniRule"/>
</dbReference>
<evidence type="ECO:0000256" key="19">
    <source>
        <dbReference type="SAM" id="Phobius"/>
    </source>
</evidence>
<dbReference type="EMBL" id="LNQL01000001">
    <property type="protein sequence ID" value="KSU50720.1"/>
    <property type="molecule type" value="Genomic_DNA"/>
</dbReference>
<evidence type="ECO:0000256" key="14">
    <source>
        <dbReference type="ARBA" id="ARBA00023027"/>
    </source>
</evidence>
<proteinExistence type="inferred from homology"/>
<feature type="domain" description="3-dehydroquinate synthase N-terminal" evidence="20">
    <location>
        <begin position="69"/>
        <end position="179"/>
    </location>
</feature>
<organism evidence="22 23">
    <name type="scientific">Exiguobacterium indicum</name>
    <dbReference type="NCBI Taxonomy" id="296995"/>
    <lineage>
        <taxon>Bacteria</taxon>
        <taxon>Bacillati</taxon>
        <taxon>Bacillota</taxon>
        <taxon>Bacilli</taxon>
        <taxon>Bacillales</taxon>
        <taxon>Bacillales Family XII. Incertae Sedis</taxon>
        <taxon>Exiguobacterium</taxon>
    </lineage>
</organism>
<evidence type="ECO:0000256" key="15">
    <source>
        <dbReference type="ARBA" id="ARBA00023141"/>
    </source>
</evidence>
<evidence type="ECO:0000256" key="8">
    <source>
        <dbReference type="ARBA" id="ARBA00017684"/>
    </source>
</evidence>
<feature type="domain" description="3-dehydroquinate synthase C-terminal" evidence="21">
    <location>
        <begin position="181"/>
        <end position="314"/>
    </location>
</feature>
<evidence type="ECO:0000256" key="18">
    <source>
        <dbReference type="HAMAP-Rule" id="MF_00110"/>
    </source>
</evidence>
<dbReference type="PIRSF" id="PIRSF001455">
    <property type="entry name" value="DHQ_synth"/>
    <property type="match status" value="1"/>
</dbReference>
<feature type="transmembrane region" description="Helical" evidence="19">
    <location>
        <begin position="99"/>
        <end position="120"/>
    </location>
</feature>
<name>A0A0V8GKF7_9BACL</name>
<evidence type="ECO:0000256" key="9">
    <source>
        <dbReference type="ARBA" id="ARBA00022490"/>
    </source>
</evidence>
<dbReference type="NCBIfam" id="TIGR01357">
    <property type="entry name" value="aroB"/>
    <property type="match status" value="1"/>
</dbReference>
<comment type="pathway">
    <text evidence="5 18">Metabolic intermediate biosynthesis; chorismate biosynthesis; chorismate from D-erythrose 4-phosphate and phosphoenolpyruvate: step 2/7.</text>
</comment>
<evidence type="ECO:0000256" key="16">
    <source>
        <dbReference type="ARBA" id="ARBA00023239"/>
    </source>
</evidence>
<keyword evidence="12 18" id="KW-0547">Nucleotide-binding</keyword>
<dbReference type="GO" id="GO:0046872">
    <property type="term" value="F:metal ion binding"/>
    <property type="evidence" value="ECO:0007669"/>
    <property type="project" value="UniProtKB-KW"/>
</dbReference>
<keyword evidence="9 18" id="KW-0963">Cytoplasm</keyword>
<evidence type="ECO:0000256" key="17">
    <source>
        <dbReference type="ARBA" id="ARBA00023285"/>
    </source>
</evidence>
<dbReference type="HAMAP" id="MF_00110">
    <property type="entry name" value="DHQ_synthase"/>
    <property type="match status" value="1"/>
</dbReference>
<comment type="function">
    <text evidence="18">Catalyzes the conversion of 3-deoxy-D-arabino-heptulosonate 7-phosphate (DAHP) to dehydroquinate (DHQ).</text>
</comment>
<keyword evidence="11 18" id="KW-0479">Metal-binding</keyword>
<dbReference type="InterPro" id="IPR030963">
    <property type="entry name" value="DHQ_synth_fam"/>
</dbReference>
<comment type="subcellular location">
    <subcellularLocation>
        <location evidence="4 18">Cytoplasm</location>
    </subcellularLocation>
</comment>
<dbReference type="UniPathway" id="UPA00053">
    <property type="reaction ID" value="UER00085"/>
</dbReference>
<dbReference type="EC" id="4.2.3.4" evidence="7 18"/>
<evidence type="ECO:0000256" key="2">
    <source>
        <dbReference type="ARBA" id="ARBA00001911"/>
    </source>
</evidence>
<dbReference type="InterPro" id="IPR030960">
    <property type="entry name" value="DHQS/DOIS_N"/>
</dbReference>
<evidence type="ECO:0000256" key="3">
    <source>
        <dbReference type="ARBA" id="ARBA00001947"/>
    </source>
</evidence>
<keyword evidence="13 18" id="KW-0862">Zinc</keyword>
<protein>
    <recommendedName>
        <fullName evidence="8 18">3-dehydroquinate synthase</fullName>
        <shortName evidence="18">DHQS</shortName>
        <ecNumber evidence="7 18">4.2.3.4</ecNumber>
    </recommendedName>
</protein>
<comment type="caution">
    <text evidence="22">The sequence shown here is derived from an EMBL/GenBank/DDBJ whole genome shotgun (WGS) entry which is preliminary data.</text>
</comment>
<evidence type="ECO:0000256" key="4">
    <source>
        <dbReference type="ARBA" id="ARBA00004496"/>
    </source>
</evidence>
<feature type="binding site" evidence="18">
    <location>
        <position position="245"/>
    </location>
    <ligand>
        <name>Zn(2+)</name>
        <dbReference type="ChEBI" id="CHEBI:29105"/>
    </ligand>
</feature>
<feature type="binding site" evidence="18">
    <location>
        <position position="260"/>
    </location>
    <ligand>
        <name>Zn(2+)</name>
        <dbReference type="ChEBI" id="CHEBI:29105"/>
    </ligand>
</feature>
<evidence type="ECO:0000259" key="20">
    <source>
        <dbReference type="Pfam" id="PF01761"/>
    </source>
</evidence>
<evidence type="ECO:0000313" key="22">
    <source>
        <dbReference type="EMBL" id="KSU50720.1"/>
    </source>
</evidence>
<dbReference type="Pfam" id="PF01761">
    <property type="entry name" value="DHQ_synthase"/>
    <property type="match status" value="1"/>
</dbReference>
<evidence type="ECO:0000256" key="11">
    <source>
        <dbReference type="ARBA" id="ARBA00022723"/>
    </source>
</evidence>
<dbReference type="InterPro" id="IPR056179">
    <property type="entry name" value="DHQS_C"/>
</dbReference>
<feature type="binding site" evidence="18">
    <location>
        <position position="151"/>
    </location>
    <ligand>
        <name>NAD(+)</name>
        <dbReference type="ChEBI" id="CHEBI:57540"/>
    </ligand>
</feature>
<feature type="binding site" evidence="18">
    <location>
        <position position="142"/>
    </location>
    <ligand>
        <name>NAD(+)</name>
        <dbReference type="ChEBI" id="CHEBI:57540"/>
    </ligand>
</feature>
<comment type="cofactor">
    <cofactor evidence="3">
        <name>Zn(2+)</name>
        <dbReference type="ChEBI" id="CHEBI:29105"/>
    </cofactor>
</comment>
<comment type="catalytic activity">
    <reaction evidence="1 18">
        <text>7-phospho-2-dehydro-3-deoxy-D-arabino-heptonate = 3-dehydroquinate + phosphate</text>
        <dbReference type="Rhea" id="RHEA:21968"/>
        <dbReference type="ChEBI" id="CHEBI:32364"/>
        <dbReference type="ChEBI" id="CHEBI:43474"/>
        <dbReference type="ChEBI" id="CHEBI:58394"/>
        <dbReference type="EC" id="4.2.3.4"/>
    </reaction>
</comment>
<keyword evidence="16 18" id="KW-0456">Lyase</keyword>
<keyword evidence="17 18" id="KW-0170">Cobalt</keyword>
<evidence type="ECO:0000313" key="23">
    <source>
        <dbReference type="Proteomes" id="UP000053797"/>
    </source>
</evidence>
<evidence type="ECO:0000256" key="6">
    <source>
        <dbReference type="ARBA" id="ARBA00005412"/>
    </source>
</evidence>
<dbReference type="GeneID" id="90837053"/>
<dbReference type="GO" id="GO:0009073">
    <property type="term" value="P:aromatic amino acid family biosynthetic process"/>
    <property type="evidence" value="ECO:0007669"/>
    <property type="project" value="UniProtKB-KW"/>
</dbReference>
<dbReference type="SUPFAM" id="SSF56796">
    <property type="entry name" value="Dehydroquinate synthase-like"/>
    <property type="match status" value="1"/>
</dbReference>
<reference evidence="22 23" key="1">
    <citation type="journal article" date="2015" name="Int. J. Syst. Evol. Microbiol.">
        <title>Exiguobacterium enclense sp. nov., isolated from sediment.</title>
        <authorList>
            <person name="Dastager S.G."/>
            <person name="Mawlankar R."/>
            <person name="Sonalkar V.V."/>
            <person name="Thorat M.N."/>
            <person name="Mual P."/>
            <person name="Verma A."/>
            <person name="Krishnamurthi S."/>
            <person name="Tang S.K."/>
            <person name="Li W.J."/>
        </authorList>
    </citation>
    <scope>NUCLEOTIDE SEQUENCE [LARGE SCALE GENOMIC DNA]</scope>
    <source>
        <strain evidence="22 23">NIO-1109</strain>
    </source>
</reference>
<keyword evidence="15 18" id="KW-0057">Aromatic amino acid biosynthesis</keyword>
<dbReference type="Pfam" id="PF24621">
    <property type="entry name" value="DHQS_C"/>
    <property type="match status" value="1"/>
</dbReference>
<feature type="binding site" evidence="18">
    <location>
        <begin position="130"/>
        <end position="131"/>
    </location>
    <ligand>
        <name>NAD(+)</name>
        <dbReference type="ChEBI" id="CHEBI:57540"/>
    </ligand>
</feature>
<gene>
    <name evidence="18" type="primary">aroB</name>
    <name evidence="22" type="ORF">AS033_04875</name>
</gene>
<dbReference type="Proteomes" id="UP000053797">
    <property type="component" value="Unassembled WGS sequence"/>
</dbReference>
<evidence type="ECO:0000259" key="21">
    <source>
        <dbReference type="Pfam" id="PF24621"/>
    </source>
</evidence>
<dbReference type="GO" id="GO:0000166">
    <property type="term" value="F:nucleotide binding"/>
    <property type="evidence" value="ECO:0007669"/>
    <property type="project" value="UniProtKB-KW"/>
</dbReference>
<evidence type="ECO:0000256" key="10">
    <source>
        <dbReference type="ARBA" id="ARBA00022605"/>
    </source>
</evidence>
<dbReference type="CDD" id="cd08195">
    <property type="entry name" value="DHQS"/>
    <property type="match status" value="1"/>
</dbReference>
<dbReference type="GO" id="GO:0008652">
    <property type="term" value="P:amino acid biosynthetic process"/>
    <property type="evidence" value="ECO:0007669"/>
    <property type="project" value="UniProtKB-KW"/>
</dbReference>
<keyword evidence="19" id="KW-0472">Membrane</keyword>
<evidence type="ECO:0000256" key="13">
    <source>
        <dbReference type="ARBA" id="ARBA00022833"/>
    </source>
</evidence>
<keyword evidence="19" id="KW-1133">Transmembrane helix</keyword>
<evidence type="ECO:0000256" key="7">
    <source>
        <dbReference type="ARBA" id="ARBA00013031"/>
    </source>
</evidence>
<dbReference type="Gene3D" id="1.20.1090.10">
    <property type="entry name" value="Dehydroquinate synthase-like - alpha domain"/>
    <property type="match status" value="1"/>
</dbReference>
<comment type="cofactor">
    <cofactor evidence="18">
        <name>Co(2+)</name>
        <dbReference type="ChEBI" id="CHEBI:48828"/>
    </cofactor>
    <cofactor evidence="18">
        <name>Zn(2+)</name>
        <dbReference type="ChEBI" id="CHEBI:29105"/>
    </cofactor>
    <text evidence="18">Binds 1 divalent metal cation per subunit. Can use either Co(2+) or Zn(2+).</text>
</comment>
<dbReference type="FunFam" id="3.40.50.1970:FF:000007">
    <property type="entry name" value="Pentafunctional AROM polypeptide"/>
    <property type="match status" value="1"/>
</dbReference>
<evidence type="ECO:0000256" key="1">
    <source>
        <dbReference type="ARBA" id="ARBA00001393"/>
    </source>
</evidence>
<accession>A0A0V8GKF7</accession>
<keyword evidence="19" id="KW-0812">Transmembrane</keyword>
<keyword evidence="14 18" id="KW-0520">NAD</keyword>
<dbReference type="Gene3D" id="3.40.50.1970">
    <property type="match status" value="1"/>
</dbReference>
<dbReference type="AlphaFoldDB" id="A0A0V8GKF7"/>
<sequence>MIEFDIRLNTSYPVLIGNGALARLSHLSALNEADRIWVITDETVHHLQMDRLQAALADVSPSIDVHISTVAPGENSKSLAVYGALLEEGVRYGMTRHSLILAFGGGMIGDLAGFVAATFLRGIPFLQIPTTLLAHDSSVGGKVGLNLSLGKNLVGAFYQPSGVVYDLTLLQTLPDREWRSGFFELVKHGFLARPSFADSLLDISLDAVKGLDLEDWLARGINVKRDIVEQDETEQGMRAFLNYGHTFGHAVEYASPGLAHGEAVGIGLVFVKFLEGNDGQAKQLGQLLHRLGTELPNRQSFKTYLELMRRDKKNHQAMIRFVLEKEGRFILEAISEERLRQAFNQTVRCLEWA</sequence>
<comment type="caution">
    <text evidence="18">Lacks conserved residue(s) required for the propagation of feature annotation.</text>
</comment>
<dbReference type="InterPro" id="IPR016037">
    <property type="entry name" value="DHQ_synth_AroB"/>
</dbReference>
<evidence type="ECO:0000256" key="5">
    <source>
        <dbReference type="ARBA" id="ARBA00004661"/>
    </source>
</evidence>
<feature type="binding site" evidence="18">
    <location>
        <position position="184"/>
    </location>
    <ligand>
        <name>Zn(2+)</name>
        <dbReference type="ChEBI" id="CHEBI:29105"/>
    </ligand>
</feature>
<dbReference type="GO" id="GO:0005737">
    <property type="term" value="C:cytoplasm"/>
    <property type="evidence" value="ECO:0007669"/>
    <property type="project" value="UniProtKB-SubCell"/>
</dbReference>
<dbReference type="PANTHER" id="PTHR43622">
    <property type="entry name" value="3-DEHYDROQUINATE SYNTHASE"/>
    <property type="match status" value="1"/>
</dbReference>
<dbReference type="RefSeq" id="WP_023468636.1">
    <property type="nucleotide sequence ID" value="NZ_FMYN01000001.1"/>
</dbReference>
<dbReference type="InterPro" id="IPR050071">
    <property type="entry name" value="Dehydroquinate_synthase"/>
</dbReference>
<dbReference type="PANTHER" id="PTHR43622:SF7">
    <property type="entry name" value="3-DEHYDROQUINATE SYNTHASE, CHLOROPLASTIC"/>
    <property type="match status" value="1"/>
</dbReference>
<dbReference type="OrthoDB" id="9806583at2"/>
<keyword evidence="10 18" id="KW-0028">Amino-acid biosynthesis</keyword>
<dbReference type="GO" id="GO:0003856">
    <property type="term" value="F:3-dehydroquinate synthase activity"/>
    <property type="evidence" value="ECO:0007669"/>
    <property type="project" value="UniProtKB-UniRule"/>
</dbReference>